<feature type="domain" description="Beta-lactamase-related" evidence="2">
    <location>
        <begin position="28"/>
        <end position="331"/>
    </location>
</feature>
<evidence type="ECO:0000256" key="1">
    <source>
        <dbReference type="SAM" id="MobiDB-lite"/>
    </source>
</evidence>
<dbReference type="SUPFAM" id="SSF56601">
    <property type="entry name" value="beta-lactamase/transpeptidase-like"/>
    <property type="match status" value="1"/>
</dbReference>
<evidence type="ECO:0000313" key="3">
    <source>
        <dbReference type="EMBL" id="NEK56749.1"/>
    </source>
</evidence>
<gene>
    <name evidence="3" type="ORF">GCU56_02515</name>
</gene>
<protein>
    <submittedName>
        <fullName evidence="3">Beta-lactamase family protein</fullName>
    </submittedName>
</protein>
<dbReference type="PANTHER" id="PTHR46825">
    <property type="entry name" value="D-ALANYL-D-ALANINE-CARBOXYPEPTIDASE/ENDOPEPTIDASE AMPH"/>
    <property type="match status" value="1"/>
</dbReference>
<feature type="region of interest" description="Disordered" evidence="1">
    <location>
        <begin position="342"/>
        <end position="373"/>
    </location>
</feature>
<evidence type="ECO:0000313" key="4">
    <source>
        <dbReference type="Proteomes" id="UP000470246"/>
    </source>
</evidence>
<organism evidence="3 4">
    <name type="scientific">Geodermatophilus sabuli</name>
    <dbReference type="NCBI Taxonomy" id="1564158"/>
    <lineage>
        <taxon>Bacteria</taxon>
        <taxon>Bacillati</taxon>
        <taxon>Actinomycetota</taxon>
        <taxon>Actinomycetes</taxon>
        <taxon>Geodermatophilales</taxon>
        <taxon>Geodermatophilaceae</taxon>
        <taxon>Geodermatophilus</taxon>
    </lineage>
</organism>
<dbReference type="InterPro" id="IPR050491">
    <property type="entry name" value="AmpC-like"/>
</dbReference>
<dbReference type="PANTHER" id="PTHR46825:SF8">
    <property type="entry name" value="BETA-LACTAMASE-RELATED"/>
    <property type="match status" value="1"/>
</dbReference>
<dbReference type="AlphaFoldDB" id="A0A7K3VVT2"/>
<reference evidence="3 4" key="1">
    <citation type="submission" date="2020-02" db="EMBL/GenBank/DDBJ databases">
        <title>Geodermatophilus sabuli CPCC 205279 I12A-02694.</title>
        <authorList>
            <person name="Jiang Z."/>
        </authorList>
    </citation>
    <scope>NUCLEOTIDE SEQUENCE [LARGE SCALE GENOMIC DNA]</scope>
    <source>
        <strain evidence="3 4">I12A-02694</strain>
    </source>
</reference>
<dbReference type="Gene3D" id="3.40.710.10">
    <property type="entry name" value="DD-peptidase/beta-lactamase superfamily"/>
    <property type="match status" value="1"/>
</dbReference>
<sequence length="373" mass="39143">MDRGALDEAVERIAARHGTRHVGLVVGAVTSEGARFVVPVGRVRAPDGPPPRADSLFEIGSVTKVFTALLLAVAVTRGELSLDTPVADLLPEVVVPTRDGVAITVEHLATHTAGLPNNPMPLAAAIRAQWKARNGDPWEAFDRAALLTALAGTTLRRTPGTGRIAYSNLGAGVLGHALVAAAATRDFGELVRSRICDPLGMADTVLLPDREQSEREAVGHRSRRRTTGHWRVAGLPGAGALRSTATDVLTFLQAQLRPEDTPLGPAIALTHPERRPGSRLGIGLGWLRVPMRGGRVLLWHNGGTGGFRAFAGFVPAAGVGVVALANDVRSVDRVGFDLLTALSGQPMGDRTDESRGRRGSPPADGSRADGASR</sequence>
<accession>A0A7K3VVT2</accession>
<dbReference type="InterPro" id="IPR001466">
    <property type="entry name" value="Beta-lactam-related"/>
</dbReference>
<evidence type="ECO:0000259" key="2">
    <source>
        <dbReference type="Pfam" id="PF00144"/>
    </source>
</evidence>
<dbReference type="RefSeq" id="WP_163479929.1">
    <property type="nucleotide sequence ID" value="NZ_JAAGWF010000003.1"/>
</dbReference>
<dbReference type="Proteomes" id="UP000470246">
    <property type="component" value="Unassembled WGS sequence"/>
</dbReference>
<dbReference type="Pfam" id="PF00144">
    <property type="entry name" value="Beta-lactamase"/>
    <property type="match status" value="1"/>
</dbReference>
<dbReference type="InterPro" id="IPR012338">
    <property type="entry name" value="Beta-lactam/transpept-like"/>
</dbReference>
<keyword evidence="4" id="KW-1185">Reference proteome</keyword>
<dbReference type="EMBL" id="JAAGWF010000003">
    <property type="protein sequence ID" value="NEK56749.1"/>
    <property type="molecule type" value="Genomic_DNA"/>
</dbReference>
<name>A0A7K3VVT2_9ACTN</name>
<comment type="caution">
    <text evidence="3">The sequence shown here is derived from an EMBL/GenBank/DDBJ whole genome shotgun (WGS) entry which is preliminary data.</text>
</comment>
<proteinExistence type="predicted"/>